<dbReference type="RefSeq" id="WP_379872941.1">
    <property type="nucleotide sequence ID" value="NZ_JBHTBH010000011.1"/>
</dbReference>
<organism evidence="2 3">
    <name type="scientific">Marinactinospora rubrisoli</name>
    <dbReference type="NCBI Taxonomy" id="2715399"/>
    <lineage>
        <taxon>Bacteria</taxon>
        <taxon>Bacillati</taxon>
        <taxon>Actinomycetota</taxon>
        <taxon>Actinomycetes</taxon>
        <taxon>Streptosporangiales</taxon>
        <taxon>Nocardiopsidaceae</taxon>
        <taxon>Marinactinospora</taxon>
    </lineage>
</organism>
<accession>A0ABW2KK53</accession>
<reference evidence="3" key="1">
    <citation type="journal article" date="2019" name="Int. J. Syst. Evol. Microbiol.">
        <title>The Global Catalogue of Microorganisms (GCM) 10K type strain sequencing project: providing services to taxonomists for standard genome sequencing and annotation.</title>
        <authorList>
            <consortium name="The Broad Institute Genomics Platform"/>
            <consortium name="The Broad Institute Genome Sequencing Center for Infectious Disease"/>
            <person name="Wu L."/>
            <person name="Ma J."/>
        </authorList>
    </citation>
    <scope>NUCLEOTIDE SEQUENCE [LARGE SCALE GENOMIC DNA]</scope>
    <source>
        <strain evidence="3">CGMCC 4.7382</strain>
    </source>
</reference>
<protein>
    <submittedName>
        <fullName evidence="2">Uncharacterized protein</fullName>
    </submittedName>
</protein>
<dbReference type="Proteomes" id="UP001596540">
    <property type="component" value="Unassembled WGS sequence"/>
</dbReference>
<name>A0ABW2KK53_9ACTN</name>
<dbReference type="EMBL" id="JBHTBH010000011">
    <property type="protein sequence ID" value="MFC7330297.1"/>
    <property type="molecule type" value="Genomic_DNA"/>
</dbReference>
<evidence type="ECO:0000313" key="3">
    <source>
        <dbReference type="Proteomes" id="UP001596540"/>
    </source>
</evidence>
<keyword evidence="3" id="KW-1185">Reference proteome</keyword>
<proteinExistence type="predicted"/>
<comment type="caution">
    <text evidence="2">The sequence shown here is derived from an EMBL/GenBank/DDBJ whole genome shotgun (WGS) entry which is preliminary data.</text>
</comment>
<gene>
    <name evidence="2" type="ORF">ACFQRF_21455</name>
</gene>
<evidence type="ECO:0000313" key="2">
    <source>
        <dbReference type="EMBL" id="MFC7330297.1"/>
    </source>
</evidence>
<sequence length="122" mass="13353">MAIETSTELDGIFDGTGDRGPADPAPALDRMRARDTVNIAIAKLNARRIEGYVNGDTDLVDRTTAEIARAYGVLHTLRTLKGARVREVHAQYQKFCRSIPAVAPETLDRYAKLLAQDEAGAR</sequence>
<evidence type="ECO:0000256" key="1">
    <source>
        <dbReference type="SAM" id="MobiDB-lite"/>
    </source>
</evidence>
<feature type="region of interest" description="Disordered" evidence="1">
    <location>
        <begin position="1"/>
        <end position="28"/>
    </location>
</feature>